<feature type="binding site" evidence="17">
    <location>
        <position position="785"/>
    </location>
    <ligand>
        <name>ATP</name>
        <dbReference type="ChEBI" id="CHEBI:30616"/>
        <label>2</label>
    </ligand>
</feature>
<dbReference type="InterPro" id="IPR011607">
    <property type="entry name" value="MGS-like_dom"/>
</dbReference>
<dbReference type="GO" id="GO:0006541">
    <property type="term" value="P:glutamine metabolic process"/>
    <property type="evidence" value="ECO:0007669"/>
    <property type="project" value="TreeGrafter"/>
</dbReference>
<feature type="binding site" evidence="17">
    <location>
        <position position="784"/>
    </location>
    <ligand>
        <name>ATP</name>
        <dbReference type="ChEBI" id="CHEBI:30616"/>
        <label>2</label>
    </ligand>
</feature>
<feature type="binding site" evidence="17">
    <location>
        <position position="827"/>
    </location>
    <ligand>
        <name>ATP</name>
        <dbReference type="ChEBI" id="CHEBI:30616"/>
        <label>2</label>
    </ligand>
</feature>
<dbReference type="SUPFAM" id="SSF56059">
    <property type="entry name" value="Glutathione synthetase ATP-binding domain-like"/>
    <property type="match status" value="2"/>
</dbReference>
<keyword evidence="9 17" id="KW-0547">Nucleotide-binding</keyword>
<dbReference type="NCBIfam" id="NF009455">
    <property type="entry name" value="PRK12815.1"/>
    <property type="match status" value="1"/>
</dbReference>
<reference evidence="20 21" key="1">
    <citation type="journal article" date="2016" name="Nat. Commun.">
        <title>Thousands of microbial genomes shed light on interconnected biogeochemical processes in an aquifer system.</title>
        <authorList>
            <person name="Anantharaman K."/>
            <person name="Brown C.T."/>
            <person name="Hug L.A."/>
            <person name="Sharon I."/>
            <person name="Castelle C.J."/>
            <person name="Probst A.J."/>
            <person name="Thomas B.C."/>
            <person name="Singh A."/>
            <person name="Wilkins M.J."/>
            <person name="Karaoz U."/>
            <person name="Brodie E.L."/>
            <person name="Williams K.H."/>
            <person name="Hubbard S.S."/>
            <person name="Banfield J.F."/>
        </authorList>
    </citation>
    <scope>NUCLEOTIDE SEQUENCE [LARGE SCALE GENOMIC DNA]</scope>
</reference>
<dbReference type="PRINTS" id="PR00098">
    <property type="entry name" value="CPSASE"/>
</dbReference>
<feature type="binding site" evidence="17">
    <location>
        <position position="243"/>
    </location>
    <ligand>
        <name>ATP</name>
        <dbReference type="ChEBI" id="CHEBI:30616"/>
        <label>1</label>
    </ligand>
</feature>
<dbReference type="HAMAP" id="MF_01210_A">
    <property type="entry name" value="CPSase_L_chain_A"/>
    <property type="match status" value="1"/>
</dbReference>
<dbReference type="NCBIfam" id="TIGR01369">
    <property type="entry name" value="CPSaseII_lrg"/>
    <property type="match status" value="1"/>
</dbReference>
<comment type="function">
    <text evidence="17">Large subunit of the glutamine-dependent carbamoyl phosphate synthetase (CPSase). CPSase catalyzes the formation of carbamoyl phosphate from the ammonia moiety of glutamine, carbonate, and phosphate donated by ATP, constituting the first step of 2 biosynthetic pathways, one leading to arginine and/or urea and the other to pyrimidine nucleotides. The large subunit (synthetase) binds the substrates ammonia (free or transferred from glutamine from the small subunit), hydrogencarbonate and ATP and carries out an ATP-coupled ligase reaction, activating hydrogencarbonate by forming carboxy phosphate which reacts with ammonia to form carbamoyl phosphate.</text>
</comment>
<feature type="binding site" evidence="17">
    <location>
        <position position="839"/>
    </location>
    <ligand>
        <name>ATP</name>
        <dbReference type="ChEBI" id="CHEBI:30616"/>
        <label>2</label>
    </ligand>
</feature>
<comment type="catalytic activity">
    <reaction evidence="15 17">
        <text>hydrogencarbonate + L-glutamine + 2 ATP + H2O = carbamoyl phosphate + L-glutamate + 2 ADP + phosphate + 2 H(+)</text>
        <dbReference type="Rhea" id="RHEA:18633"/>
        <dbReference type="ChEBI" id="CHEBI:15377"/>
        <dbReference type="ChEBI" id="CHEBI:15378"/>
        <dbReference type="ChEBI" id="CHEBI:17544"/>
        <dbReference type="ChEBI" id="CHEBI:29985"/>
        <dbReference type="ChEBI" id="CHEBI:30616"/>
        <dbReference type="ChEBI" id="CHEBI:43474"/>
        <dbReference type="ChEBI" id="CHEBI:58228"/>
        <dbReference type="ChEBI" id="CHEBI:58359"/>
        <dbReference type="ChEBI" id="CHEBI:456216"/>
        <dbReference type="EC" id="6.3.5.5"/>
    </reaction>
</comment>
<dbReference type="InterPro" id="IPR033937">
    <property type="entry name" value="MGS_CPS_CarB"/>
</dbReference>
<dbReference type="NCBIfam" id="NF003671">
    <property type="entry name" value="PRK05294.1"/>
    <property type="match status" value="1"/>
</dbReference>
<feature type="binding site" evidence="17">
    <location>
        <position position="839"/>
    </location>
    <ligand>
        <name>Mn(2+)</name>
        <dbReference type="ChEBI" id="CHEBI:29035"/>
        <label>3</label>
    </ligand>
</feature>
<dbReference type="InterPro" id="IPR016185">
    <property type="entry name" value="PreATP-grasp_dom_sf"/>
</dbReference>
<keyword evidence="4 17" id="KW-0055">Arginine biosynthesis</keyword>
<feature type="domain" description="ATP-grasp" evidence="18">
    <location>
        <begin position="677"/>
        <end position="868"/>
    </location>
</feature>
<dbReference type="Gene3D" id="3.30.470.20">
    <property type="entry name" value="ATP-grasp fold, B domain"/>
    <property type="match status" value="2"/>
</dbReference>
<feature type="binding site" evidence="17">
    <location>
        <position position="241"/>
    </location>
    <ligand>
        <name>ATP</name>
        <dbReference type="ChEBI" id="CHEBI:30616"/>
        <label>1</label>
    </ligand>
</feature>
<dbReference type="CDD" id="cd01424">
    <property type="entry name" value="MGS_CPS_II"/>
    <property type="match status" value="1"/>
</dbReference>
<dbReference type="InterPro" id="IPR006275">
    <property type="entry name" value="CPSase_lsu"/>
</dbReference>
<dbReference type="GO" id="GO:0004088">
    <property type="term" value="F:carbamoyl-phosphate synthase (glutamine-hydrolyzing) activity"/>
    <property type="evidence" value="ECO:0007669"/>
    <property type="project" value="UniProtKB-UniRule"/>
</dbReference>
<evidence type="ECO:0000256" key="13">
    <source>
        <dbReference type="ARBA" id="ARBA00023211"/>
    </source>
</evidence>
<dbReference type="FunFam" id="3.30.470.20:FF:000026">
    <property type="entry name" value="Carbamoyl-phosphate synthase large chain"/>
    <property type="match status" value="1"/>
</dbReference>
<dbReference type="Pfam" id="PF02786">
    <property type="entry name" value="CPSase_L_D2"/>
    <property type="match status" value="2"/>
</dbReference>
<name>A0A1F4U305_UNCW3</name>
<dbReference type="GO" id="GO:0004087">
    <property type="term" value="F:carbamoyl-phosphate synthase (ammonia) activity"/>
    <property type="evidence" value="ECO:0007669"/>
    <property type="project" value="UniProtKB-EC"/>
</dbReference>
<evidence type="ECO:0000256" key="12">
    <source>
        <dbReference type="ARBA" id="ARBA00022975"/>
    </source>
</evidence>
<feature type="binding site" evidence="17">
    <location>
        <position position="841"/>
    </location>
    <ligand>
        <name>Mn(2+)</name>
        <dbReference type="ChEBI" id="CHEBI:29035"/>
        <label>4</label>
    </ligand>
</feature>
<dbReference type="SUPFAM" id="SSF52335">
    <property type="entry name" value="Methylglyoxal synthase-like"/>
    <property type="match status" value="1"/>
</dbReference>
<dbReference type="Gene3D" id="1.10.1030.10">
    <property type="entry name" value="Carbamoyl-phosphate synthetase, large subunit oligomerisation domain"/>
    <property type="match status" value="1"/>
</dbReference>
<evidence type="ECO:0000256" key="9">
    <source>
        <dbReference type="ARBA" id="ARBA00022741"/>
    </source>
</evidence>
<dbReference type="UniPathway" id="UPA00068">
    <property type="reaction ID" value="UER00171"/>
</dbReference>
<feature type="binding site" evidence="17">
    <location>
        <position position="752"/>
    </location>
    <ligand>
        <name>ATP</name>
        <dbReference type="ChEBI" id="CHEBI:30616"/>
        <label>2</label>
    </ligand>
</feature>
<dbReference type="FunFam" id="3.30.470.20:FF:000001">
    <property type="entry name" value="Carbamoyl-phosphate synthase large chain"/>
    <property type="match status" value="1"/>
</dbReference>
<feature type="region of interest" description="Carboxyphosphate synthetic domain" evidence="17">
    <location>
        <begin position="1"/>
        <end position="401"/>
    </location>
</feature>
<dbReference type="Pfam" id="PF02142">
    <property type="entry name" value="MGS"/>
    <property type="match status" value="1"/>
</dbReference>
<comment type="pathway">
    <text evidence="17">Pyrimidine metabolism; UMP biosynthesis via de novo pathway; (S)-dihydroorotate from bicarbonate: step 1/3.</text>
</comment>
<evidence type="ECO:0000256" key="15">
    <source>
        <dbReference type="ARBA" id="ARBA00048816"/>
    </source>
</evidence>
<dbReference type="FunFam" id="3.30.1490.20:FF:000001">
    <property type="entry name" value="Carbamoyl-phosphate synthase large chain"/>
    <property type="match status" value="1"/>
</dbReference>
<keyword evidence="8 17" id="KW-0677">Repeat</keyword>
<dbReference type="EC" id="6.3.4.16" evidence="17"/>
<evidence type="ECO:0000256" key="6">
    <source>
        <dbReference type="ARBA" id="ARBA00022605"/>
    </source>
</evidence>
<evidence type="ECO:0000256" key="4">
    <source>
        <dbReference type="ARBA" id="ARBA00022571"/>
    </source>
</evidence>
<gene>
    <name evidence="17" type="primary">carB</name>
    <name evidence="20" type="ORF">A2Y85_00380</name>
</gene>
<dbReference type="GO" id="GO:0046872">
    <property type="term" value="F:metal ion binding"/>
    <property type="evidence" value="ECO:0007669"/>
    <property type="project" value="UniProtKB-KW"/>
</dbReference>
<evidence type="ECO:0000256" key="5">
    <source>
        <dbReference type="ARBA" id="ARBA00022598"/>
    </source>
</evidence>
<dbReference type="InterPro" id="IPR011761">
    <property type="entry name" value="ATP-grasp"/>
</dbReference>
<dbReference type="GO" id="GO:0006526">
    <property type="term" value="P:L-arginine biosynthetic process"/>
    <property type="evidence" value="ECO:0007669"/>
    <property type="project" value="UniProtKB-UniRule"/>
</dbReference>
<feature type="binding site" evidence="17">
    <location>
        <position position="759"/>
    </location>
    <ligand>
        <name>ATP</name>
        <dbReference type="ChEBI" id="CHEBI:30616"/>
        <label>2</label>
    </ligand>
</feature>
<dbReference type="Pfam" id="PF02787">
    <property type="entry name" value="CPSase_L_D3"/>
    <property type="match status" value="1"/>
</dbReference>
<evidence type="ECO:0000256" key="10">
    <source>
        <dbReference type="ARBA" id="ARBA00022840"/>
    </source>
</evidence>
<feature type="binding site" evidence="17">
    <location>
        <position position="754"/>
    </location>
    <ligand>
        <name>ATP</name>
        <dbReference type="ChEBI" id="CHEBI:30616"/>
        <label>2</label>
    </ligand>
</feature>
<feature type="binding site" evidence="17">
    <location>
        <position position="169"/>
    </location>
    <ligand>
        <name>ATP</name>
        <dbReference type="ChEBI" id="CHEBI:30616"/>
        <label>1</label>
    </ligand>
</feature>
<feature type="binding site" evidence="17">
    <location>
        <position position="176"/>
    </location>
    <ligand>
        <name>ATP</name>
        <dbReference type="ChEBI" id="CHEBI:30616"/>
        <label>1</label>
    </ligand>
</feature>
<dbReference type="InterPro" id="IPR013815">
    <property type="entry name" value="ATP_grasp_subdomain_1"/>
</dbReference>
<comment type="pathway">
    <text evidence="2 17">Amino-acid biosynthesis; L-arginine biosynthesis; carbamoyl phosphate from bicarbonate: step 1/1.</text>
</comment>
<dbReference type="PROSITE" id="PS00867">
    <property type="entry name" value="CPSASE_2"/>
    <property type="match status" value="2"/>
</dbReference>
<feature type="binding site" evidence="17">
    <location>
        <position position="284"/>
    </location>
    <ligand>
        <name>ATP</name>
        <dbReference type="ChEBI" id="CHEBI:30616"/>
        <label>1</label>
    </ligand>
</feature>
<keyword evidence="12 17" id="KW-0665">Pyrimidine biosynthesis</keyword>
<feature type="binding site" evidence="17">
    <location>
        <position position="827"/>
    </location>
    <ligand>
        <name>Mn(2+)</name>
        <dbReference type="ChEBI" id="CHEBI:29035"/>
        <label>3</label>
    </ligand>
</feature>
<keyword evidence="6 17" id="KW-0028">Amino-acid biosynthesis</keyword>
<comment type="caution">
    <text evidence="17">Lacks conserved residue(s) required for the propagation of feature annotation.</text>
</comment>
<keyword evidence="13" id="KW-0464">Manganese</keyword>
<dbReference type="SMART" id="SM01096">
    <property type="entry name" value="CPSase_L_D3"/>
    <property type="match status" value="1"/>
</dbReference>
<feature type="binding site" evidence="17">
    <location>
        <position position="839"/>
    </location>
    <ligand>
        <name>Mg(2+)</name>
        <dbReference type="ChEBI" id="CHEBI:18420"/>
        <label>4</label>
    </ligand>
</feature>
<comment type="domain">
    <text evidence="17">The large subunit is composed of 2 ATP-grasp domains that are involved in binding the 2 ATP molecules needed for carbamoyl phosphate synthesis. The N-terminal ATP-grasp domain (referred to as the carboxyphosphate synthetic component) catalyzes the ATP-dependent phosphorylation of hydrogencarbonate to carboxyphosphate and the subsequent nucleophilic attack by ammonia to form a carbamate intermediate. The C-terminal ATP-grasp domain (referred to as the carbamoyl phosphate synthetic component) then catalyzes the phosphorylation of carbamate with the second ATP to form the end product carbamoyl phosphate. The reactive and unstable enzyme intermediates are sequentially channeled from one active site to the next through the interior of the protein over a distance of at least 96 A.</text>
</comment>
<dbReference type="PANTHER" id="PTHR11405:SF53">
    <property type="entry name" value="CARBAMOYL-PHOSPHATE SYNTHASE [AMMONIA], MITOCHONDRIAL"/>
    <property type="match status" value="1"/>
</dbReference>
<dbReference type="SUPFAM" id="SSF48108">
    <property type="entry name" value="Carbamoyl phosphate synthetase, large subunit connection domain"/>
    <property type="match status" value="1"/>
</dbReference>
<comment type="cofactor">
    <cofactor evidence="1">
        <name>Mn(2+)</name>
        <dbReference type="ChEBI" id="CHEBI:29035"/>
    </cofactor>
</comment>
<dbReference type="PROSITE" id="PS00866">
    <property type="entry name" value="CPSASE_1"/>
    <property type="match status" value="2"/>
</dbReference>
<comment type="catalytic activity">
    <reaction evidence="14 17">
        <text>hydrogencarbonate + NH4(+) + 2 ATP = carbamoyl phosphate + 2 ADP + phosphate + 2 H(+)</text>
        <dbReference type="Rhea" id="RHEA:18029"/>
        <dbReference type="ChEBI" id="CHEBI:15378"/>
        <dbReference type="ChEBI" id="CHEBI:17544"/>
        <dbReference type="ChEBI" id="CHEBI:28938"/>
        <dbReference type="ChEBI" id="CHEBI:30616"/>
        <dbReference type="ChEBI" id="CHEBI:43474"/>
        <dbReference type="ChEBI" id="CHEBI:58228"/>
        <dbReference type="ChEBI" id="CHEBI:456216"/>
        <dbReference type="EC" id="6.3.4.16"/>
    </reaction>
</comment>
<dbReference type="Gene3D" id="3.40.50.20">
    <property type="match status" value="2"/>
</dbReference>
<keyword evidence="5 17" id="KW-0436">Ligase</keyword>
<dbReference type="SMART" id="SM00851">
    <property type="entry name" value="MGS"/>
    <property type="match status" value="1"/>
</dbReference>
<feature type="binding site" evidence="17">
    <location>
        <position position="787"/>
    </location>
    <ligand>
        <name>ATP</name>
        <dbReference type="ChEBI" id="CHEBI:30616"/>
        <label>2</label>
    </ligand>
</feature>
<dbReference type="Gene3D" id="3.30.1490.20">
    <property type="entry name" value="ATP-grasp fold, A domain"/>
    <property type="match status" value="1"/>
</dbReference>
<feature type="binding site" evidence="17">
    <location>
        <position position="841"/>
    </location>
    <ligand>
        <name>Mg(2+)</name>
        <dbReference type="ChEBI" id="CHEBI:18420"/>
        <label>4</label>
    </ligand>
</feature>
<sequence length="1075" mass="120584">MPKRKDIKKLVIIGSGPIVIGQGAEFDFSGSQASRALREEGYQTVIINSNPATIQTDLDSADIVYIEPLEMNTVAHILKREKPDGLLPGFGGQTALNLACQLAKNKYLKKLGVELLGSTYETIEMAENREAFRQLMNRIKEPIPISFACSNFDEIQYALNKIKYPVLVRPAYTLGGSGSGVANSWSELQEIAGAGLRQSPINQILIEENLLGWKEFEYEVMRDSNDNCITICSMENINPMGIHTGESIVVAPAQTLTDRENQMLRSISLKIIRALKICGGCNIQFAVHPHRWQYRVIEVNPRVSRSSALASKATGYPIARVSAKIAVGMTLDEIPNAVTKNTYAAFEPALDYVVVKIPRWPFDKFPTVNRQITTQMKSTGEAMAIGSTLEETLMKAIRALEINQYGIEPEPIIEYQLIRELQQSTDRLIFCIAEALRRGYTIEKIADLTMIDHFFISKISNLVNLEKKLKSHSLEHELLLQAKKYGFSDREIKRITGMPEDKIRLKRRQEKISPVYNMVDTCAGEFAAVTPYYYSTYHSLPRPSIITAKRKKRVLIIGSGPIRIGQGIEFDYCCVHAAMSVRDAGYEAIMMNSNPETVSTDFDVSTRLYFEPLTLEDVISVIKHEKCDSIILQFGGQTSINLAMPLSKCVKNHELDIKFLGTKPSDVHRAEDRRLFSDMLARQGIKHPKYGTGDTYDSVKSVARLIGYPVIVRPSYVLGGRAMEIVYEEEGLAQYIEAAVKVSQEHPVLVDKYIADAIEVDVDALCDGKDIYIAGIMEHIEEAGVHSGDSYSVMPPRTLSRSIIKKIKKITWKIACGLRTRGLINIQYAIRDNDVFVLEANPRASRTVPYVSKTIGIPLAKIATHIMLGTSIKTLKIKNILKDRLALPFVSIKGPVFPFLKLPGVDPILGPEMKSTGEIMAIDRNFGAAYYKAILSDNKFYKEGTVYITVRDTDKPRIVNIVRELKALRFKIVATKGTVDYLKKRGIGVKTVYRISEHKSPNALDLMRANKIQLIINTPTQSFRAKRDGYLMRRLAVELNIPFITALTSAWAEIEAIKYAKHSHLTIRPLAEYYH</sequence>
<dbReference type="InterPro" id="IPR005483">
    <property type="entry name" value="CPSase_dom"/>
</dbReference>
<feature type="binding site" evidence="17">
    <location>
        <position position="298"/>
    </location>
    <ligand>
        <name>Mg(2+)</name>
        <dbReference type="ChEBI" id="CHEBI:18420"/>
        <label>1</label>
    </ligand>
</feature>
<comment type="function">
    <text evidence="16">Small subunit of the glutamine-dependent carbamoyl phosphate synthetase (CPSase). CPSase catalyzes the formation of carbamoyl phosphate from the ammonia moiety of glutamine, carbonate, and phosphate donated by ATP, constituting the first step of the biosynthetic pathway leading to pyrimidine nucleotides. The large subunit (synthetase) binds the substrates ammonia (free or transferred from glutamine from the small subunit), hydrogencarbonate and ATP and carries out an ATP-coupled ligase reaction, activating hydrogencarbonate by forming carboxy phosphate which reacts with ammonia to form carbamoyl phosphate.</text>
</comment>
<dbReference type="PANTHER" id="PTHR11405">
    <property type="entry name" value="CARBAMOYLTRANSFERASE FAMILY MEMBER"/>
    <property type="match status" value="1"/>
</dbReference>
<evidence type="ECO:0000256" key="8">
    <source>
        <dbReference type="ARBA" id="ARBA00022737"/>
    </source>
</evidence>
<feature type="binding site" evidence="17">
    <location>
        <position position="175"/>
    </location>
    <ligand>
        <name>ATP</name>
        <dbReference type="ChEBI" id="CHEBI:30616"/>
        <label>1</label>
    </ligand>
</feature>
<feature type="binding site" evidence="17">
    <location>
        <position position="210"/>
    </location>
    <ligand>
        <name>ATP</name>
        <dbReference type="ChEBI" id="CHEBI:30616"/>
        <label>1</label>
    </ligand>
</feature>
<feature type="region of interest" description="Allosteric domain" evidence="17">
    <location>
        <begin position="939"/>
        <end position="1075"/>
    </location>
</feature>
<dbReference type="GO" id="GO:0005524">
    <property type="term" value="F:ATP binding"/>
    <property type="evidence" value="ECO:0007669"/>
    <property type="project" value="UniProtKB-UniRule"/>
</dbReference>
<dbReference type="GO" id="GO:0044205">
    <property type="term" value="P:'de novo' UMP biosynthetic process"/>
    <property type="evidence" value="ECO:0007669"/>
    <property type="project" value="UniProtKB-UniRule"/>
</dbReference>
<evidence type="ECO:0000313" key="21">
    <source>
        <dbReference type="Proteomes" id="UP000177025"/>
    </source>
</evidence>
<organism evidence="20 21">
    <name type="scientific">candidate division WOR-3 bacterium RBG_13_43_14</name>
    <dbReference type="NCBI Taxonomy" id="1802590"/>
    <lineage>
        <taxon>Bacteria</taxon>
        <taxon>Bacteria division WOR-3</taxon>
    </lineage>
</organism>
<feature type="binding site" evidence="17">
    <location>
        <position position="298"/>
    </location>
    <ligand>
        <name>Mg(2+)</name>
        <dbReference type="ChEBI" id="CHEBI:18420"/>
        <label>2</label>
    </ligand>
</feature>
<dbReference type="EMBL" id="MEUM01000138">
    <property type="protein sequence ID" value="OGC39358.1"/>
    <property type="molecule type" value="Genomic_DNA"/>
</dbReference>
<keyword evidence="7" id="KW-0479">Metal-binding</keyword>
<evidence type="ECO:0000313" key="20">
    <source>
        <dbReference type="EMBL" id="OGC39358.1"/>
    </source>
</evidence>
<evidence type="ECO:0000259" key="18">
    <source>
        <dbReference type="PROSITE" id="PS50975"/>
    </source>
</evidence>
<feature type="binding site" evidence="17">
    <location>
        <position position="129"/>
    </location>
    <ligand>
        <name>ATP</name>
        <dbReference type="ChEBI" id="CHEBI:30616"/>
        <label>1</label>
    </ligand>
</feature>
<feature type="binding site" evidence="17">
    <location>
        <position position="284"/>
    </location>
    <ligand>
        <name>Mg(2+)</name>
        <dbReference type="ChEBI" id="CHEBI:18420"/>
        <label>1</label>
    </ligand>
</feature>
<feature type="binding site" evidence="17">
    <location>
        <position position="242"/>
    </location>
    <ligand>
        <name>ATP</name>
        <dbReference type="ChEBI" id="CHEBI:30616"/>
        <label>1</label>
    </ligand>
</feature>
<dbReference type="Pfam" id="PF25596">
    <property type="entry name" value="CPSase_L_D1"/>
    <property type="match status" value="2"/>
</dbReference>
<dbReference type="PROSITE" id="PS51855">
    <property type="entry name" value="MGS"/>
    <property type="match status" value="1"/>
</dbReference>
<evidence type="ECO:0000256" key="3">
    <source>
        <dbReference type="ARBA" id="ARBA00009799"/>
    </source>
</evidence>
<proteinExistence type="inferred from homology"/>
<evidence type="ECO:0000256" key="7">
    <source>
        <dbReference type="ARBA" id="ARBA00022723"/>
    </source>
</evidence>
<evidence type="ECO:0000256" key="17">
    <source>
        <dbReference type="HAMAP-Rule" id="MF_01210"/>
    </source>
</evidence>
<evidence type="ECO:0000256" key="1">
    <source>
        <dbReference type="ARBA" id="ARBA00001936"/>
    </source>
</evidence>
<feature type="binding site" evidence="17">
    <location>
        <position position="839"/>
    </location>
    <ligand>
        <name>Mn(2+)</name>
        <dbReference type="ChEBI" id="CHEBI:29035"/>
        <label>4</label>
    </ligand>
</feature>
<comment type="similarity">
    <text evidence="3 17">Belongs to the CarB family.</text>
</comment>
<dbReference type="InterPro" id="IPR005479">
    <property type="entry name" value="CPAse_ATP-bd"/>
</dbReference>
<feature type="binding site" evidence="17">
    <location>
        <position position="786"/>
    </location>
    <ligand>
        <name>ATP</name>
        <dbReference type="ChEBI" id="CHEBI:30616"/>
        <label>2</label>
    </ligand>
</feature>
<feature type="binding site" evidence="17">
    <location>
        <position position="215"/>
    </location>
    <ligand>
        <name>ATP</name>
        <dbReference type="ChEBI" id="CHEBI:30616"/>
        <label>1</label>
    </ligand>
</feature>
<feature type="binding site" evidence="17">
    <location>
        <position position="208"/>
    </location>
    <ligand>
        <name>ATP</name>
        <dbReference type="ChEBI" id="CHEBI:30616"/>
        <label>1</label>
    </ligand>
</feature>
<dbReference type="SUPFAM" id="SSF52440">
    <property type="entry name" value="PreATP-grasp domain"/>
    <property type="match status" value="2"/>
</dbReference>
<feature type="domain" description="MGS-like" evidence="19">
    <location>
        <begin position="938"/>
        <end position="1075"/>
    </location>
</feature>
<keyword evidence="11" id="KW-0460">Magnesium</keyword>
<feature type="domain" description="ATP-grasp" evidence="18">
    <location>
        <begin position="133"/>
        <end position="327"/>
    </location>
</feature>
<feature type="binding site" evidence="17">
    <location>
        <position position="298"/>
    </location>
    <ligand>
        <name>Mn(2+)</name>
        <dbReference type="ChEBI" id="CHEBI:29035"/>
        <label>1</label>
    </ligand>
</feature>
<keyword evidence="10 17" id="KW-0067">ATP-binding</keyword>
<dbReference type="AlphaFoldDB" id="A0A1F4U305"/>
<feature type="binding site" evidence="17">
    <location>
        <position position="827"/>
    </location>
    <ligand>
        <name>Mg(2+)</name>
        <dbReference type="ChEBI" id="CHEBI:18420"/>
        <label>3</label>
    </ligand>
</feature>
<feature type="binding site" evidence="17">
    <location>
        <position position="839"/>
    </location>
    <ligand>
        <name>Mg(2+)</name>
        <dbReference type="ChEBI" id="CHEBI:18420"/>
        <label>3</label>
    </ligand>
</feature>
<dbReference type="Gene3D" id="3.40.50.1380">
    <property type="entry name" value="Methylglyoxal synthase-like domain"/>
    <property type="match status" value="1"/>
</dbReference>
<evidence type="ECO:0000256" key="14">
    <source>
        <dbReference type="ARBA" id="ARBA00047359"/>
    </source>
</evidence>
<dbReference type="Proteomes" id="UP000177025">
    <property type="component" value="Unassembled WGS sequence"/>
</dbReference>
<dbReference type="FunFam" id="1.10.1030.10:FF:000002">
    <property type="entry name" value="Carbamoyl-phosphate synthase large chain"/>
    <property type="match status" value="1"/>
</dbReference>
<dbReference type="HAMAP" id="MF_01210_B">
    <property type="entry name" value="CPSase_L_chain_B"/>
    <property type="match status" value="1"/>
</dbReference>
<feature type="binding site" evidence="17">
    <location>
        <position position="298"/>
    </location>
    <ligand>
        <name>ATP</name>
        <dbReference type="ChEBI" id="CHEBI:30616"/>
        <label>1</label>
    </ligand>
</feature>
<dbReference type="EC" id="6.3.5.5" evidence="17"/>
<dbReference type="GO" id="GO:0005737">
    <property type="term" value="C:cytoplasm"/>
    <property type="evidence" value="ECO:0007669"/>
    <property type="project" value="TreeGrafter"/>
</dbReference>
<dbReference type="PROSITE" id="PS50975">
    <property type="entry name" value="ATP_GRASP"/>
    <property type="match status" value="2"/>
</dbReference>
<accession>A0A1F4U305</accession>
<feature type="binding site" evidence="17">
    <location>
        <position position="713"/>
    </location>
    <ligand>
        <name>ATP</name>
        <dbReference type="ChEBI" id="CHEBI:30616"/>
        <label>2</label>
    </ligand>
</feature>
<evidence type="ECO:0000256" key="16">
    <source>
        <dbReference type="ARBA" id="ARBA00060037"/>
    </source>
</evidence>
<feature type="binding site" evidence="17">
    <location>
        <position position="298"/>
    </location>
    <ligand>
        <name>Mn(2+)</name>
        <dbReference type="ChEBI" id="CHEBI:29035"/>
        <label>2</label>
    </ligand>
</feature>
<evidence type="ECO:0000256" key="11">
    <source>
        <dbReference type="ARBA" id="ARBA00022842"/>
    </source>
</evidence>
<dbReference type="InterPro" id="IPR036914">
    <property type="entry name" value="MGS-like_dom_sf"/>
</dbReference>
<feature type="binding site" evidence="17">
    <location>
        <position position="300"/>
    </location>
    <ligand>
        <name>Mg(2+)</name>
        <dbReference type="ChEBI" id="CHEBI:18420"/>
        <label>2</label>
    </ligand>
</feature>
<comment type="cofactor">
    <cofactor evidence="17">
        <name>Mg(2+)</name>
        <dbReference type="ChEBI" id="CHEBI:18420"/>
    </cofactor>
    <cofactor evidence="17">
        <name>Mn(2+)</name>
        <dbReference type="ChEBI" id="CHEBI:29035"/>
    </cofactor>
    <text evidence="17">Binds 4 Mg(2+) or Mn(2+) ions per subunit.</text>
</comment>
<evidence type="ECO:0000259" key="19">
    <source>
        <dbReference type="PROSITE" id="PS51855"/>
    </source>
</evidence>
<comment type="subunit">
    <text evidence="17">Composed of two chains; the small (or glutamine) chain promotes the hydrolysis of glutamine to ammonia, which is used by the large (or ammonia) chain to synthesize carbamoyl phosphate. Tetramer of heterodimers (alpha,beta)4.</text>
</comment>
<comment type="caution">
    <text evidence="20">The sequence shown here is derived from an EMBL/GenBank/DDBJ whole genome shotgun (WGS) entry which is preliminary data.</text>
</comment>
<feature type="binding site" evidence="17">
    <location>
        <position position="300"/>
    </location>
    <ligand>
        <name>Mn(2+)</name>
        <dbReference type="ChEBI" id="CHEBI:29035"/>
        <label>2</label>
    </ligand>
</feature>
<dbReference type="UniPathway" id="UPA00070">
    <property type="reaction ID" value="UER00115"/>
</dbReference>
<feature type="binding site" evidence="17">
    <location>
        <position position="284"/>
    </location>
    <ligand>
        <name>Mn(2+)</name>
        <dbReference type="ChEBI" id="CHEBI:29035"/>
        <label>1</label>
    </ligand>
</feature>
<dbReference type="InterPro" id="IPR005480">
    <property type="entry name" value="CPSase_lsu_oligo"/>
</dbReference>
<dbReference type="InterPro" id="IPR058047">
    <property type="entry name" value="CPSase_preATP-grasp"/>
</dbReference>
<dbReference type="FunFam" id="3.40.50.20:FF:000001">
    <property type="entry name" value="Carbamoyl-phosphate synthase large chain"/>
    <property type="match status" value="2"/>
</dbReference>
<evidence type="ECO:0000256" key="2">
    <source>
        <dbReference type="ARBA" id="ARBA00005077"/>
    </source>
</evidence>
<protein>
    <recommendedName>
        <fullName evidence="17">Carbamoyl phosphate synthase large chain</fullName>
        <ecNumber evidence="17">6.3.4.16</ecNumber>
        <ecNumber evidence="17">6.3.5.5</ecNumber>
    </recommendedName>
    <alternativeName>
        <fullName evidence="17">Carbamoyl phosphate synthetase ammonia chain</fullName>
    </alternativeName>
</protein>
<dbReference type="InterPro" id="IPR036897">
    <property type="entry name" value="CarbamoylP_synth_lsu_oligo_sf"/>
</dbReference>